<dbReference type="eggNOG" id="COG1934">
    <property type="taxonomic scope" value="Bacteria"/>
</dbReference>
<reference evidence="3 4" key="1">
    <citation type="journal article" date="2013" name="Genome Announc.">
        <title>Draft genome sequences for three mercury-methylating, sulfate-reducing bacteria.</title>
        <authorList>
            <person name="Brown S.D."/>
            <person name="Hurt R.A.Jr."/>
            <person name="Gilmour C.C."/>
            <person name="Elias D.A."/>
        </authorList>
    </citation>
    <scope>NUCLEOTIDE SEQUENCE [LARGE SCALE GENOMIC DNA]</scope>
    <source>
        <strain evidence="3 4">DSM 2059</strain>
    </source>
</reference>
<dbReference type="GO" id="GO:0030288">
    <property type="term" value="C:outer membrane-bounded periplasmic space"/>
    <property type="evidence" value="ECO:0007669"/>
    <property type="project" value="TreeGrafter"/>
</dbReference>
<dbReference type="Proteomes" id="UP000014977">
    <property type="component" value="Unassembled WGS sequence"/>
</dbReference>
<proteinExistence type="predicted"/>
<feature type="domain" description="Organic solvent tolerance-like N-terminal" evidence="2">
    <location>
        <begin position="49"/>
        <end position="171"/>
    </location>
</feature>
<dbReference type="OrthoDB" id="5420270at2"/>
<evidence type="ECO:0000313" key="3">
    <source>
        <dbReference type="EMBL" id="EPR38890.1"/>
    </source>
</evidence>
<dbReference type="GO" id="GO:0015920">
    <property type="term" value="P:lipopolysaccharide transport"/>
    <property type="evidence" value="ECO:0007669"/>
    <property type="project" value="TreeGrafter"/>
</dbReference>
<evidence type="ECO:0000256" key="1">
    <source>
        <dbReference type="ARBA" id="ARBA00022729"/>
    </source>
</evidence>
<dbReference type="Pfam" id="PF03968">
    <property type="entry name" value="LptD_N"/>
    <property type="match status" value="1"/>
</dbReference>
<comment type="caution">
    <text evidence="3">The sequence shown here is derived from an EMBL/GenBank/DDBJ whole genome shotgun (WGS) entry which is preliminary data.</text>
</comment>
<dbReference type="Gene3D" id="2.60.450.10">
    <property type="entry name" value="Lipopolysaccharide (LPS) transport protein A like domain"/>
    <property type="match status" value="1"/>
</dbReference>
<dbReference type="RefSeq" id="WP_020876962.1">
    <property type="nucleotide sequence ID" value="NZ_ATHJ01000094.1"/>
</dbReference>
<protein>
    <submittedName>
        <fullName evidence="3">OstA family protein</fullName>
    </submittedName>
</protein>
<sequence>MKILNCNLLKRFFGAFCLMSLMWVETVIPSAVSAETSPADRPAGKENIHITSESLVVNDAEKYAEFIGNVKALQGDTEILSDRLKIYYEGNPRTRSGKSNQKDGAGRDSIQKIVANGNVRITFDDTVAESREAVYTTADRILILSGPNSRVTKSSSGEISGSRISINRESGQIRFDGNVQGVFFPGEKGLN</sequence>
<dbReference type="GO" id="GO:0017089">
    <property type="term" value="F:glycolipid transfer activity"/>
    <property type="evidence" value="ECO:0007669"/>
    <property type="project" value="TreeGrafter"/>
</dbReference>
<name>S7TQF9_DESML</name>
<dbReference type="AlphaFoldDB" id="S7TQF9"/>
<dbReference type="STRING" id="897.B2D07_04995"/>
<accession>S7TQF9</accession>
<dbReference type="PANTHER" id="PTHR36504:SF1">
    <property type="entry name" value="LIPOPOLYSACCHARIDE EXPORT SYSTEM PROTEIN LPTA"/>
    <property type="match status" value="1"/>
</dbReference>
<dbReference type="EMBL" id="ATHJ01000094">
    <property type="protein sequence ID" value="EPR38890.1"/>
    <property type="molecule type" value="Genomic_DNA"/>
</dbReference>
<keyword evidence="1" id="KW-0732">Signal</keyword>
<organism evidence="3 4">
    <name type="scientific">Desulfococcus multivorans DSM 2059</name>
    <dbReference type="NCBI Taxonomy" id="1121405"/>
    <lineage>
        <taxon>Bacteria</taxon>
        <taxon>Pseudomonadati</taxon>
        <taxon>Thermodesulfobacteriota</taxon>
        <taxon>Desulfobacteria</taxon>
        <taxon>Desulfobacterales</taxon>
        <taxon>Desulfococcaceae</taxon>
        <taxon>Desulfococcus</taxon>
    </lineage>
</organism>
<evidence type="ECO:0000313" key="4">
    <source>
        <dbReference type="Proteomes" id="UP000014977"/>
    </source>
</evidence>
<dbReference type="PANTHER" id="PTHR36504">
    <property type="entry name" value="LIPOPOLYSACCHARIDE EXPORT SYSTEM PROTEIN LPTA"/>
    <property type="match status" value="1"/>
</dbReference>
<dbReference type="InterPro" id="IPR005653">
    <property type="entry name" value="OstA-like_N"/>
</dbReference>
<dbReference type="InterPro" id="IPR052037">
    <property type="entry name" value="LPS_export_LptA"/>
</dbReference>
<evidence type="ECO:0000259" key="2">
    <source>
        <dbReference type="Pfam" id="PF03968"/>
    </source>
</evidence>
<gene>
    <name evidence="3" type="ORF">dsmv_0300</name>
</gene>
<dbReference type="GO" id="GO:0009279">
    <property type="term" value="C:cell outer membrane"/>
    <property type="evidence" value="ECO:0007669"/>
    <property type="project" value="TreeGrafter"/>
</dbReference>
<keyword evidence="4" id="KW-1185">Reference proteome</keyword>